<dbReference type="InterPro" id="IPR014825">
    <property type="entry name" value="DNA_alkylation"/>
</dbReference>
<dbReference type="eggNOG" id="COG4912">
    <property type="taxonomic scope" value="Bacteria"/>
</dbReference>
<dbReference type="AlphaFoldDB" id="A0LLP0"/>
<evidence type="ECO:0008006" key="3">
    <source>
        <dbReference type="Google" id="ProtNLM"/>
    </source>
</evidence>
<keyword evidence="2" id="KW-1185">Reference proteome</keyword>
<evidence type="ECO:0000313" key="2">
    <source>
        <dbReference type="Proteomes" id="UP000001784"/>
    </source>
</evidence>
<sequence>MDLRSIMEHLGRMGNPEDLDGMERFGIPRAGNLGVRVPELRRLARRIGIDSGLAEALWNLGYRETRLLASMVQDPKTLEEGRLEAWLKDFDSWEITDGTILNCFWKHPAAHRKALEWSRREREFEKRAGFVMMAILAVKDKGLPDFEFNPFLVAVAREAGDERNFVKKAISWALRQIGKRNALLNKAAIGVGEELKKSENRAARWIASDALRELQSTGVRKRVRVWKRV</sequence>
<accession>A0LLP0</accession>
<dbReference type="KEGG" id="sfu:Sfum_2664"/>
<dbReference type="HOGENOM" id="CLU_061369_1_0_7"/>
<dbReference type="STRING" id="335543.Sfum_2664"/>
<dbReference type="SUPFAM" id="SSF48371">
    <property type="entry name" value="ARM repeat"/>
    <property type="match status" value="1"/>
</dbReference>
<dbReference type="EMBL" id="CP000478">
    <property type="protein sequence ID" value="ABK18342.1"/>
    <property type="molecule type" value="Genomic_DNA"/>
</dbReference>
<gene>
    <name evidence="1" type="ordered locus">Sfum_2664</name>
</gene>
<organism evidence="1 2">
    <name type="scientific">Syntrophobacter fumaroxidans (strain DSM 10017 / MPOB)</name>
    <dbReference type="NCBI Taxonomy" id="335543"/>
    <lineage>
        <taxon>Bacteria</taxon>
        <taxon>Pseudomonadati</taxon>
        <taxon>Thermodesulfobacteriota</taxon>
        <taxon>Syntrophobacteria</taxon>
        <taxon>Syntrophobacterales</taxon>
        <taxon>Syntrophobacteraceae</taxon>
        <taxon>Syntrophobacter</taxon>
    </lineage>
</organism>
<dbReference type="PANTHER" id="PTHR41291">
    <property type="entry name" value="DNA ALKYLATION REPAIR PROTEIN"/>
    <property type="match status" value="1"/>
</dbReference>
<dbReference type="PANTHER" id="PTHR41291:SF1">
    <property type="entry name" value="DNA ALKYLATION REPAIR PROTEIN"/>
    <property type="match status" value="1"/>
</dbReference>
<dbReference type="Pfam" id="PF08713">
    <property type="entry name" value="DNA_alkylation"/>
    <property type="match status" value="1"/>
</dbReference>
<proteinExistence type="predicted"/>
<dbReference type="CDD" id="cd06561">
    <property type="entry name" value="AlkD_like"/>
    <property type="match status" value="1"/>
</dbReference>
<reference evidence="1 2" key="1">
    <citation type="submission" date="2006-10" db="EMBL/GenBank/DDBJ databases">
        <title>Complete sequence of Syntrophobacter fumaroxidans MPOB.</title>
        <authorList>
            <consortium name="US DOE Joint Genome Institute"/>
            <person name="Copeland A."/>
            <person name="Lucas S."/>
            <person name="Lapidus A."/>
            <person name="Barry K."/>
            <person name="Detter J.C."/>
            <person name="Glavina del Rio T."/>
            <person name="Hammon N."/>
            <person name="Israni S."/>
            <person name="Pitluck S."/>
            <person name="Goltsman E.G."/>
            <person name="Martinez M."/>
            <person name="Schmutz J."/>
            <person name="Larimer F."/>
            <person name="Land M."/>
            <person name="Hauser L."/>
            <person name="Kyrpides N."/>
            <person name="Kim E."/>
            <person name="Boone D.R."/>
            <person name="Brockman F."/>
            <person name="Culley D."/>
            <person name="Ferry J."/>
            <person name="Gunsalus R."/>
            <person name="McInerney M.J."/>
            <person name="Morrison M."/>
            <person name="Plugge C."/>
            <person name="Rohlin L."/>
            <person name="Scholten J."/>
            <person name="Sieber J."/>
            <person name="Stams A.J.M."/>
            <person name="Worm P."/>
            <person name="Henstra A.M."/>
            <person name="Richardson P."/>
        </authorList>
    </citation>
    <scope>NUCLEOTIDE SEQUENCE [LARGE SCALE GENOMIC DNA]</scope>
    <source>
        <strain evidence="2">DSM 10017 / MPOB</strain>
    </source>
</reference>
<name>A0LLP0_SYNFM</name>
<protein>
    <recommendedName>
        <fullName evidence="3">DNA alkylation repair enzyme</fullName>
    </recommendedName>
</protein>
<dbReference type="InterPro" id="IPR016024">
    <property type="entry name" value="ARM-type_fold"/>
</dbReference>
<dbReference type="Gene3D" id="1.25.10.90">
    <property type="match status" value="1"/>
</dbReference>
<dbReference type="RefSeq" id="WP_011699509.1">
    <property type="nucleotide sequence ID" value="NC_008554.1"/>
</dbReference>
<evidence type="ECO:0000313" key="1">
    <source>
        <dbReference type="EMBL" id="ABK18342.1"/>
    </source>
</evidence>
<dbReference type="InParanoid" id="A0LLP0"/>
<dbReference type="Proteomes" id="UP000001784">
    <property type="component" value="Chromosome"/>
</dbReference>